<gene>
    <name evidence="1" type="ORF">ZHD862_LOCUS16245</name>
</gene>
<name>A0A814M4D7_9BILA</name>
<comment type="caution">
    <text evidence="1">The sequence shown here is derived from an EMBL/GenBank/DDBJ whole genome shotgun (WGS) entry which is preliminary data.</text>
</comment>
<feature type="non-terminal residue" evidence="1">
    <location>
        <position position="1"/>
    </location>
</feature>
<sequence length="36" mass="3752">TIGGQRRRVTTSTCQPLDQSNLFGLLTSLASGSNTA</sequence>
<proteinExistence type="predicted"/>
<dbReference type="EMBL" id="CAJNOT010000760">
    <property type="protein sequence ID" value="CAF1074385.1"/>
    <property type="molecule type" value="Genomic_DNA"/>
</dbReference>
<evidence type="ECO:0000313" key="2">
    <source>
        <dbReference type="Proteomes" id="UP000663864"/>
    </source>
</evidence>
<dbReference type="Proteomes" id="UP000663864">
    <property type="component" value="Unassembled WGS sequence"/>
</dbReference>
<organism evidence="1 2">
    <name type="scientific">Rotaria sordida</name>
    <dbReference type="NCBI Taxonomy" id="392033"/>
    <lineage>
        <taxon>Eukaryota</taxon>
        <taxon>Metazoa</taxon>
        <taxon>Spiralia</taxon>
        <taxon>Gnathifera</taxon>
        <taxon>Rotifera</taxon>
        <taxon>Eurotatoria</taxon>
        <taxon>Bdelloidea</taxon>
        <taxon>Philodinida</taxon>
        <taxon>Philodinidae</taxon>
        <taxon>Rotaria</taxon>
    </lineage>
</organism>
<evidence type="ECO:0000313" key="1">
    <source>
        <dbReference type="EMBL" id="CAF1074385.1"/>
    </source>
</evidence>
<accession>A0A814M4D7</accession>
<reference evidence="1" key="1">
    <citation type="submission" date="2021-02" db="EMBL/GenBank/DDBJ databases">
        <authorList>
            <person name="Nowell W R."/>
        </authorList>
    </citation>
    <scope>NUCLEOTIDE SEQUENCE</scope>
</reference>
<dbReference type="AlphaFoldDB" id="A0A814M4D7"/>
<protein>
    <submittedName>
        <fullName evidence="1">Uncharacterized protein</fullName>
    </submittedName>
</protein>